<dbReference type="PANTHER" id="PTHR46105:SF27">
    <property type="entry name" value="TRANSCRIPTIONAL REGULATOR KAISO"/>
    <property type="match status" value="1"/>
</dbReference>
<protein>
    <recommendedName>
        <fullName evidence="17">Zinc finger and BTB domain containing 38</fullName>
    </recommendedName>
</protein>
<sequence>LMNFLRTSKSLKYKYMTTQHDKRIIVFVKQRLNEQRSQGLFCDVTIVVEDVKFRAHKNVLAACSGYFKNALTSSDTCSSGQVLELTDLKSEVFANILNFIYCSKVTSLSGQDTGGLIAAGKRLGIPFLEKFTEEEKLDECNMHTLSEHSYALQTDKRSTGAHEISNGGLLTTMAPPPLFSEAETEKVTDTGLPATTDNREMELGPPPLPPHTESISIYSCDQCPELFSSKALLTIHSEVHKKRFVSHLFCKFCRRKFIHLKRLHNHEQVYLPSPSADLPNPSEDPSNPHMPDTIKLDQPGHLQKEKTVRPSVGQRRYNCRVCKRVYVTLSSLKRHENVHSWQRAYPCHYCNKVFALILQSSRERLRCNKVIGTKTETYIAKPACQ</sequence>
<evidence type="ECO:0000256" key="10">
    <source>
        <dbReference type="ARBA" id="ARBA00023242"/>
    </source>
</evidence>
<reference evidence="15" key="3">
    <citation type="submission" date="2025-09" db="UniProtKB">
        <authorList>
            <consortium name="Ensembl"/>
        </authorList>
    </citation>
    <scope>IDENTIFICATION</scope>
</reference>
<keyword evidence="10" id="KW-0539">Nucleus</keyword>
<accession>A0A8C6LP83</accession>
<dbReference type="SUPFAM" id="SSF54695">
    <property type="entry name" value="POZ domain"/>
    <property type="match status" value="1"/>
</dbReference>
<keyword evidence="6" id="KW-0862">Zinc</keyword>
<evidence type="ECO:0000256" key="11">
    <source>
        <dbReference type="PROSITE-ProRule" id="PRU00042"/>
    </source>
</evidence>
<dbReference type="GeneTree" id="ENSGT00940000158052"/>
<evidence type="ECO:0008006" key="17">
    <source>
        <dbReference type="Google" id="ProtNLM"/>
    </source>
</evidence>
<keyword evidence="3" id="KW-0479">Metal-binding</keyword>
<dbReference type="SMART" id="SM00355">
    <property type="entry name" value="ZnF_C2H2"/>
    <property type="match status" value="3"/>
</dbReference>
<dbReference type="InterPro" id="IPR036236">
    <property type="entry name" value="Znf_C2H2_sf"/>
</dbReference>
<feature type="region of interest" description="Disordered" evidence="12">
    <location>
        <begin position="271"/>
        <end position="300"/>
    </location>
</feature>
<dbReference type="PANTHER" id="PTHR46105">
    <property type="entry name" value="AGAP004733-PA"/>
    <property type="match status" value="1"/>
</dbReference>
<dbReference type="Gene3D" id="3.30.710.10">
    <property type="entry name" value="Potassium Channel Kv1.1, Chain A"/>
    <property type="match status" value="1"/>
</dbReference>
<keyword evidence="9" id="KW-0804">Transcription</keyword>
<dbReference type="Gene3D" id="3.30.160.60">
    <property type="entry name" value="Classic Zinc Finger"/>
    <property type="match status" value="2"/>
</dbReference>
<evidence type="ECO:0000259" key="13">
    <source>
        <dbReference type="PROSITE" id="PS50097"/>
    </source>
</evidence>
<evidence type="ECO:0000313" key="15">
    <source>
        <dbReference type="Ensembl" id="ENSNFUP00015020630.1"/>
    </source>
</evidence>
<evidence type="ECO:0000259" key="14">
    <source>
        <dbReference type="PROSITE" id="PS50157"/>
    </source>
</evidence>
<feature type="domain" description="C2H2-type" evidence="14">
    <location>
        <begin position="317"/>
        <end position="344"/>
    </location>
</feature>
<evidence type="ECO:0000256" key="8">
    <source>
        <dbReference type="ARBA" id="ARBA00023125"/>
    </source>
</evidence>
<comment type="subcellular location">
    <subcellularLocation>
        <location evidence="1">Nucleus</location>
    </subcellularLocation>
</comment>
<evidence type="ECO:0000256" key="2">
    <source>
        <dbReference type="ARBA" id="ARBA00022491"/>
    </source>
</evidence>
<dbReference type="InterPro" id="IPR013087">
    <property type="entry name" value="Znf_C2H2_type"/>
</dbReference>
<evidence type="ECO:0000256" key="5">
    <source>
        <dbReference type="ARBA" id="ARBA00022771"/>
    </source>
</evidence>
<evidence type="ECO:0000256" key="6">
    <source>
        <dbReference type="ARBA" id="ARBA00022833"/>
    </source>
</evidence>
<evidence type="ECO:0000256" key="4">
    <source>
        <dbReference type="ARBA" id="ARBA00022737"/>
    </source>
</evidence>
<dbReference type="InterPro" id="IPR050457">
    <property type="entry name" value="ZnFinger_BTB_dom_contain"/>
</dbReference>
<keyword evidence="2" id="KW-0678">Repressor</keyword>
<keyword evidence="4" id="KW-0677">Repeat</keyword>
<dbReference type="GO" id="GO:0008270">
    <property type="term" value="F:zinc ion binding"/>
    <property type="evidence" value="ECO:0007669"/>
    <property type="project" value="UniProtKB-KW"/>
</dbReference>
<evidence type="ECO:0000256" key="1">
    <source>
        <dbReference type="ARBA" id="ARBA00004123"/>
    </source>
</evidence>
<dbReference type="PROSITE" id="PS50157">
    <property type="entry name" value="ZINC_FINGER_C2H2_2"/>
    <property type="match status" value="2"/>
</dbReference>
<reference evidence="15" key="1">
    <citation type="submission" date="2014-08" db="EMBL/GenBank/DDBJ databases">
        <authorList>
            <person name="Senf B."/>
            <person name="Petzold A."/>
            <person name="Downie B.R."/>
            <person name="Koch P."/>
            <person name="Platzer M."/>
        </authorList>
    </citation>
    <scope>NUCLEOTIDE SEQUENCE [LARGE SCALE GENOMIC DNA]</scope>
    <source>
        <strain evidence="15">GRZ</strain>
    </source>
</reference>
<feature type="domain" description="BTB" evidence="13">
    <location>
        <begin position="42"/>
        <end position="109"/>
    </location>
</feature>
<name>A0A8C6LP83_NOTFU</name>
<dbReference type="GO" id="GO:0000978">
    <property type="term" value="F:RNA polymerase II cis-regulatory region sequence-specific DNA binding"/>
    <property type="evidence" value="ECO:0007669"/>
    <property type="project" value="TreeGrafter"/>
</dbReference>
<feature type="domain" description="C2H2-type" evidence="14">
    <location>
        <begin position="218"/>
        <end position="240"/>
    </location>
</feature>
<dbReference type="SUPFAM" id="SSF57667">
    <property type="entry name" value="beta-beta-alpha zinc fingers"/>
    <property type="match status" value="2"/>
</dbReference>
<dbReference type="Proteomes" id="UP000694548">
    <property type="component" value="Chromosome sgr06"/>
</dbReference>
<dbReference type="Ensembl" id="ENSNFUT00015021602.1">
    <property type="protein sequence ID" value="ENSNFUP00015020630.1"/>
    <property type="gene ID" value="ENSNFUG00015010001.1"/>
</dbReference>
<evidence type="ECO:0000313" key="16">
    <source>
        <dbReference type="Proteomes" id="UP000694548"/>
    </source>
</evidence>
<organism evidence="15 16">
    <name type="scientific">Nothobranchius furzeri</name>
    <name type="common">Turquoise killifish</name>
    <dbReference type="NCBI Taxonomy" id="105023"/>
    <lineage>
        <taxon>Eukaryota</taxon>
        <taxon>Metazoa</taxon>
        <taxon>Chordata</taxon>
        <taxon>Craniata</taxon>
        <taxon>Vertebrata</taxon>
        <taxon>Euteleostomi</taxon>
        <taxon>Actinopterygii</taxon>
        <taxon>Neopterygii</taxon>
        <taxon>Teleostei</taxon>
        <taxon>Neoteleostei</taxon>
        <taxon>Acanthomorphata</taxon>
        <taxon>Ovalentaria</taxon>
        <taxon>Atherinomorphae</taxon>
        <taxon>Cyprinodontiformes</taxon>
        <taxon>Nothobranchiidae</taxon>
        <taxon>Nothobranchius</taxon>
    </lineage>
</organism>
<dbReference type="Pfam" id="PF00096">
    <property type="entry name" value="zf-C2H2"/>
    <property type="match status" value="1"/>
</dbReference>
<dbReference type="PROSITE" id="PS00028">
    <property type="entry name" value="ZINC_FINGER_C2H2_1"/>
    <property type="match status" value="2"/>
</dbReference>
<dbReference type="InterPro" id="IPR011333">
    <property type="entry name" value="SKP1/BTB/POZ_sf"/>
</dbReference>
<dbReference type="AlphaFoldDB" id="A0A8C6LP83"/>
<dbReference type="GO" id="GO:0005634">
    <property type="term" value="C:nucleus"/>
    <property type="evidence" value="ECO:0007669"/>
    <property type="project" value="UniProtKB-SubCell"/>
</dbReference>
<dbReference type="Pfam" id="PF00651">
    <property type="entry name" value="BTB"/>
    <property type="match status" value="1"/>
</dbReference>
<keyword evidence="7" id="KW-0805">Transcription regulation</keyword>
<proteinExistence type="predicted"/>
<dbReference type="GO" id="GO:0000981">
    <property type="term" value="F:DNA-binding transcription factor activity, RNA polymerase II-specific"/>
    <property type="evidence" value="ECO:0007669"/>
    <property type="project" value="TreeGrafter"/>
</dbReference>
<evidence type="ECO:0000256" key="9">
    <source>
        <dbReference type="ARBA" id="ARBA00023163"/>
    </source>
</evidence>
<evidence type="ECO:0000256" key="3">
    <source>
        <dbReference type="ARBA" id="ARBA00022723"/>
    </source>
</evidence>
<dbReference type="SMART" id="SM00225">
    <property type="entry name" value="BTB"/>
    <property type="match status" value="1"/>
</dbReference>
<evidence type="ECO:0000256" key="7">
    <source>
        <dbReference type="ARBA" id="ARBA00023015"/>
    </source>
</evidence>
<keyword evidence="8" id="KW-0238">DNA-binding</keyword>
<evidence type="ECO:0000256" key="12">
    <source>
        <dbReference type="SAM" id="MobiDB-lite"/>
    </source>
</evidence>
<keyword evidence="16" id="KW-1185">Reference proteome</keyword>
<dbReference type="PROSITE" id="PS50097">
    <property type="entry name" value="BTB"/>
    <property type="match status" value="1"/>
</dbReference>
<dbReference type="InterPro" id="IPR000210">
    <property type="entry name" value="BTB/POZ_dom"/>
</dbReference>
<reference evidence="15" key="2">
    <citation type="submission" date="2025-08" db="UniProtKB">
        <authorList>
            <consortium name="Ensembl"/>
        </authorList>
    </citation>
    <scope>IDENTIFICATION</scope>
</reference>
<keyword evidence="5 11" id="KW-0863">Zinc-finger</keyword>